<dbReference type="InterPro" id="IPR036652">
    <property type="entry name" value="YjeF_N_dom_sf"/>
</dbReference>
<keyword evidence="12 17" id="KW-0456">Lyase</keyword>
<evidence type="ECO:0000256" key="15">
    <source>
        <dbReference type="ARBA" id="ARBA00048238"/>
    </source>
</evidence>
<dbReference type="InterPro" id="IPR030677">
    <property type="entry name" value="Nnr"/>
</dbReference>
<accession>A0ABV8V3M5</accession>
<keyword evidence="7 17" id="KW-0067">ATP-binding</keyword>
<comment type="catalytic activity">
    <reaction evidence="1 18 19">
        <text>(6R)-NADHX = (6S)-NADHX</text>
        <dbReference type="Rhea" id="RHEA:32215"/>
        <dbReference type="ChEBI" id="CHEBI:64074"/>
        <dbReference type="ChEBI" id="CHEBI:64075"/>
        <dbReference type="EC" id="5.1.99.6"/>
    </reaction>
</comment>
<feature type="domain" description="YjeF N-terminal" evidence="22">
    <location>
        <begin position="19"/>
        <end position="221"/>
    </location>
</feature>
<comment type="similarity">
    <text evidence="18">Belongs to the NnrE/AIBP family.</text>
</comment>
<comment type="cofactor">
    <cofactor evidence="17">
        <name>Mg(2+)</name>
        <dbReference type="ChEBI" id="CHEBI:18420"/>
    </cofactor>
</comment>
<evidence type="ECO:0000259" key="20">
    <source>
        <dbReference type="PROSITE" id="PS50206"/>
    </source>
</evidence>
<evidence type="ECO:0000256" key="5">
    <source>
        <dbReference type="ARBA" id="ARBA00022723"/>
    </source>
</evidence>
<comment type="similarity">
    <text evidence="4 19">In the C-terminal section; belongs to the NnrD/CARKD family.</text>
</comment>
<keyword evidence="5 18" id="KW-0479">Metal-binding</keyword>
<feature type="binding site" evidence="18">
    <location>
        <position position="131"/>
    </location>
    <ligand>
        <name>K(+)</name>
        <dbReference type="ChEBI" id="CHEBI:29103"/>
    </ligand>
</feature>
<gene>
    <name evidence="17" type="primary">nnrD</name>
    <name evidence="18" type="synonym">nnrE</name>
    <name evidence="23" type="ORF">ACFOX3_07145</name>
</gene>
<dbReference type="NCBIfam" id="TIGR00196">
    <property type="entry name" value="yjeF_cterm"/>
    <property type="match status" value="1"/>
</dbReference>
<dbReference type="EC" id="5.1.99.6" evidence="19"/>
<dbReference type="PANTHER" id="PTHR12592:SF0">
    <property type="entry name" value="ATP-DEPENDENT (S)-NAD(P)H-HYDRATE DEHYDRATASE"/>
    <property type="match status" value="1"/>
</dbReference>
<evidence type="ECO:0000313" key="23">
    <source>
        <dbReference type="EMBL" id="MFC4362069.1"/>
    </source>
</evidence>
<feature type="binding site" evidence="17">
    <location>
        <position position="374"/>
    </location>
    <ligand>
        <name>(6S)-NADPHX</name>
        <dbReference type="ChEBI" id="CHEBI:64076"/>
    </ligand>
</feature>
<keyword evidence="10 17" id="KW-0520">NAD</keyword>
<comment type="catalytic activity">
    <reaction evidence="2 18 19">
        <text>(6R)-NADPHX = (6S)-NADPHX</text>
        <dbReference type="Rhea" id="RHEA:32227"/>
        <dbReference type="ChEBI" id="CHEBI:64076"/>
        <dbReference type="ChEBI" id="CHEBI:64077"/>
        <dbReference type="EC" id="5.1.99.6"/>
    </reaction>
</comment>
<evidence type="ECO:0000256" key="9">
    <source>
        <dbReference type="ARBA" id="ARBA00022958"/>
    </source>
</evidence>
<evidence type="ECO:0000256" key="6">
    <source>
        <dbReference type="ARBA" id="ARBA00022741"/>
    </source>
</evidence>
<dbReference type="SUPFAM" id="SSF53613">
    <property type="entry name" value="Ribokinase-like"/>
    <property type="match status" value="1"/>
</dbReference>
<feature type="binding site" evidence="18">
    <location>
        <position position="164"/>
    </location>
    <ligand>
        <name>(6S)-NADPHX</name>
        <dbReference type="ChEBI" id="CHEBI:64076"/>
    </ligand>
</feature>
<evidence type="ECO:0000256" key="16">
    <source>
        <dbReference type="ARBA" id="ARBA00049209"/>
    </source>
</evidence>
<dbReference type="Pfam" id="PF01256">
    <property type="entry name" value="Carb_kinase"/>
    <property type="match status" value="1"/>
</dbReference>
<dbReference type="HAMAP" id="MF_01966">
    <property type="entry name" value="NADHX_epimerase"/>
    <property type="match status" value="1"/>
</dbReference>
<evidence type="ECO:0000313" key="24">
    <source>
        <dbReference type="Proteomes" id="UP001595840"/>
    </source>
</evidence>
<comment type="similarity">
    <text evidence="17">Belongs to the NnrD/CARKD family.</text>
</comment>
<dbReference type="RefSeq" id="WP_290259152.1">
    <property type="nucleotide sequence ID" value="NZ_JAUFQG010000004.1"/>
</dbReference>
<dbReference type="InterPro" id="IPR029056">
    <property type="entry name" value="Ribokinase-like"/>
</dbReference>
<feature type="binding site" evidence="18">
    <location>
        <begin position="67"/>
        <end position="71"/>
    </location>
    <ligand>
        <name>(6S)-NADPHX</name>
        <dbReference type="ChEBI" id="CHEBI:64076"/>
    </ligand>
</feature>
<evidence type="ECO:0000256" key="17">
    <source>
        <dbReference type="HAMAP-Rule" id="MF_01965"/>
    </source>
</evidence>
<dbReference type="PROSITE" id="PS50206">
    <property type="entry name" value="RHODANESE_3"/>
    <property type="match status" value="1"/>
</dbReference>
<feature type="binding site" evidence="17">
    <location>
        <begin position="411"/>
        <end position="415"/>
    </location>
    <ligand>
        <name>AMP</name>
        <dbReference type="ChEBI" id="CHEBI:456215"/>
    </ligand>
</feature>
<dbReference type="Pfam" id="PF03853">
    <property type="entry name" value="YjeF_N"/>
    <property type="match status" value="1"/>
</dbReference>
<name>A0ABV8V3M5_9GAMM</name>
<dbReference type="InterPro" id="IPR004443">
    <property type="entry name" value="YjeF_N_dom"/>
</dbReference>
<dbReference type="PROSITE" id="PS51383">
    <property type="entry name" value="YJEF_C_3"/>
    <property type="match status" value="1"/>
</dbReference>
<dbReference type="EC" id="4.2.1.136" evidence="19"/>
<dbReference type="PIRSF" id="PIRSF017184">
    <property type="entry name" value="Nnr"/>
    <property type="match status" value="1"/>
</dbReference>
<dbReference type="InterPro" id="IPR001763">
    <property type="entry name" value="Rhodanese-like_dom"/>
</dbReference>
<evidence type="ECO:0000256" key="18">
    <source>
        <dbReference type="HAMAP-Rule" id="MF_01966"/>
    </source>
</evidence>
<feature type="binding site" evidence="18">
    <location>
        <begin position="135"/>
        <end position="141"/>
    </location>
    <ligand>
        <name>(6S)-NADPHX</name>
        <dbReference type="ChEBI" id="CHEBI:64076"/>
    </ligand>
</feature>
<feature type="binding site" evidence="18">
    <location>
        <position position="68"/>
    </location>
    <ligand>
        <name>K(+)</name>
        <dbReference type="ChEBI" id="CHEBI:29103"/>
    </ligand>
</feature>
<dbReference type="PANTHER" id="PTHR12592">
    <property type="entry name" value="ATP-DEPENDENT (S)-NAD(P)H-HYDRATE DEHYDRATASE FAMILY MEMBER"/>
    <property type="match status" value="1"/>
</dbReference>
<comment type="catalytic activity">
    <reaction evidence="16 17 19">
        <text>(6S)-NADPHX + ADP = AMP + phosphate + NADPH + H(+)</text>
        <dbReference type="Rhea" id="RHEA:32235"/>
        <dbReference type="ChEBI" id="CHEBI:15378"/>
        <dbReference type="ChEBI" id="CHEBI:43474"/>
        <dbReference type="ChEBI" id="CHEBI:57783"/>
        <dbReference type="ChEBI" id="CHEBI:64076"/>
        <dbReference type="ChEBI" id="CHEBI:456215"/>
        <dbReference type="ChEBI" id="CHEBI:456216"/>
        <dbReference type="EC" id="4.2.1.136"/>
    </reaction>
</comment>
<keyword evidence="9 18" id="KW-0630">Potassium</keyword>
<evidence type="ECO:0000256" key="11">
    <source>
        <dbReference type="ARBA" id="ARBA00023235"/>
    </source>
</evidence>
<sequence>MSAKVHSTLPSALYSAQSVRQLDQYLIQEQGIPATVLMKRAGRFAFEQLLRQWPEAKRLVVLCGGGNNGGDGYIVAALAQAKNFEVTLRWLSDPATLTGAAAQAFQFAQQEGVTMSAFDEQEQLAADVIVDGLLGTGLNAEVRGQMATAIAWINAQPAQVLALDLPSGICADTGAVMGQAVSANVTATFVGLKFGLFTGAGRACAGAVCFSDLQGDLSDCQLATKARRLDYESLIAALPARGLDTHKHSFGHLAVVGGDEGMAGAALIAAQAGLRASAGMVSLISRPLTAQLALSRQPELMALGVDAGIEAQEKCRQATAFVVGPGLGQGAWGEQLLAQVLACAQPTCIDADGLNLLAKQASYGLPNNSVITPHPGEAARLLGLSSAQVQADRAAAALALVAKTDAVVVLKGAGSLVAFSDSEGPRLYLVDAGNPGMASAGMGDLLAGIIGALLAQGLSAPQAAMLGAQVHAMAGDQMAEADGQRGLLATDLLPAVRWLLNGL</sequence>
<evidence type="ECO:0000256" key="7">
    <source>
        <dbReference type="ARBA" id="ARBA00022840"/>
    </source>
</evidence>
<feature type="binding site" evidence="18">
    <location>
        <position position="167"/>
    </location>
    <ligand>
        <name>K(+)</name>
        <dbReference type="ChEBI" id="CHEBI:29103"/>
    </ligand>
</feature>
<dbReference type="SUPFAM" id="SSF64153">
    <property type="entry name" value="YjeF N-terminal domain-like"/>
    <property type="match status" value="1"/>
</dbReference>
<comment type="subunit">
    <text evidence="17">Homotetramer.</text>
</comment>
<feature type="binding site" evidence="17">
    <location>
        <position position="443"/>
    </location>
    <ligand>
        <name>AMP</name>
        <dbReference type="ChEBI" id="CHEBI:456215"/>
    </ligand>
</feature>
<dbReference type="InterPro" id="IPR000631">
    <property type="entry name" value="CARKD"/>
</dbReference>
<reference evidence="24" key="1">
    <citation type="journal article" date="2019" name="Int. J. Syst. Evol. Microbiol.">
        <title>The Global Catalogue of Microorganisms (GCM) 10K type strain sequencing project: providing services to taxonomists for standard genome sequencing and annotation.</title>
        <authorList>
            <consortium name="The Broad Institute Genomics Platform"/>
            <consortium name="The Broad Institute Genome Sequencing Center for Infectious Disease"/>
            <person name="Wu L."/>
            <person name="Ma J."/>
        </authorList>
    </citation>
    <scope>NUCLEOTIDE SEQUENCE [LARGE SCALE GENOMIC DNA]</scope>
    <source>
        <strain evidence="24">CECT 8570</strain>
    </source>
</reference>
<comment type="function">
    <text evidence="17">Catalyzes the dehydration of the S-form of NAD(P)HX at the expense of ADP, which is converted to AMP. Together with NAD(P)HX epimerase, which catalyzes the epimerization of the S- and R-forms, the enzyme allows the repair of both epimers of NAD(P)HX, a damaged form of NAD(P)H that is a result of enzymatic or heat-dependent hydration.</text>
</comment>
<evidence type="ECO:0000256" key="12">
    <source>
        <dbReference type="ARBA" id="ARBA00023239"/>
    </source>
</evidence>
<dbReference type="Gene3D" id="3.40.1190.20">
    <property type="match status" value="1"/>
</dbReference>
<keyword evidence="24" id="KW-1185">Reference proteome</keyword>
<evidence type="ECO:0000256" key="10">
    <source>
        <dbReference type="ARBA" id="ARBA00023027"/>
    </source>
</evidence>
<evidence type="ECO:0000256" key="14">
    <source>
        <dbReference type="ARBA" id="ARBA00025153"/>
    </source>
</evidence>
<dbReference type="EMBL" id="JBHSCX010000005">
    <property type="protein sequence ID" value="MFC4362069.1"/>
    <property type="molecule type" value="Genomic_DNA"/>
</dbReference>
<keyword evidence="6 17" id="KW-0547">Nucleotide-binding</keyword>
<evidence type="ECO:0000256" key="13">
    <source>
        <dbReference type="ARBA" id="ARBA00023268"/>
    </source>
</evidence>
<organism evidence="23 24">
    <name type="scientific">Simiduia curdlanivorans</name>
    <dbReference type="NCBI Taxonomy" id="1492769"/>
    <lineage>
        <taxon>Bacteria</taxon>
        <taxon>Pseudomonadati</taxon>
        <taxon>Pseudomonadota</taxon>
        <taxon>Gammaproteobacteria</taxon>
        <taxon>Cellvibrionales</taxon>
        <taxon>Cellvibrionaceae</taxon>
        <taxon>Simiduia</taxon>
    </lineage>
</organism>
<evidence type="ECO:0000256" key="1">
    <source>
        <dbReference type="ARBA" id="ARBA00000013"/>
    </source>
</evidence>
<evidence type="ECO:0000256" key="8">
    <source>
        <dbReference type="ARBA" id="ARBA00022857"/>
    </source>
</evidence>
<comment type="similarity">
    <text evidence="3 19">In the N-terminal section; belongs to the NnrE/AIBP family.</text>
</comment>
<dbReference type="NCBIfam" id="TIGR00197">
    <property type="entry name" value="yjeF_nterm"/>
    <property type="match status" value="1"/>
</dbReference>
<dbReference type="PROSITE" id="PS51385">
    <property type="entry name" value="YJEF_N"/>
    <property type="match status" value="1"/>
</dbReference>
<evidence type="ECO:0000259" key="21">
    <source>
        <dbReference type="PROSITE" id="PS51383"/>
    </source>
</evidence>
<keyword evidence="11 18" id="KW-0413">Isomerase</keyword>
<comment type="function">
    <text evidence="14 19">Bifunctional enzyme that catalyzes the epimerization of the S- and R-forms of NAD(P)HX and the dehydration of the S-form of NAD(P)HX at the expense of ADP, which is converted to AMP. This allows the repair of both epimers of NAD(P)HX, a damaged form of NAD(P)H that is a result of enzymatic or heat-dependent hydration.</text>
</comment>
<feature type="binding site" evidence="17">
    <location>
        <position position="444"/>
    </location>
    <ligand>
        <name>(6S)-NADPHX</name>
        <dbReference type="ChEBI" id="CHEBI:64076"/>
    </ligand>
</feature>
<dbReference type="Proteomes" id="UP001595840">
    <property type="component" value="Unassembled WGS sequence"/>
</dbReference>
<feature type="domain" description="YjeF C-terminal" evidence="21">
    <location>
        <begin position="230"/>
        <end position="503"/>
    </location>
</feature>
<dbReference type="HAMAP" id="MF_01965">
    <property type="entry name" value="NADHX_dehydratase"/>
    <property type="match status" value="1"/>
</dbReference>
<comment type="catalytic activity">
    <reaction evidence="15 17 19">
        <text>(6S)-NADHX + ADP = AMP + phosphate + NADH + H(+)</text>
        <dbReference type="Rhea" id="RHEA:32223"/>
        <dbReference type="ChEBI" id="CHEBI:15378"/>
        <dbReference type="ChEBI" id="CHEBI:43474"/>
        <dbReference type="ChEBI" id="CHEBI:57945"/>
        <dbReference type="ChEBI" id="CHEBI:64074"/>
        <dbReference type="ChEBI" id="CHEBI:456215"/>
        <dbReference type="ChEBI" id="CHEBI:456216"/>
        <dbReference type="EC" id="4.2.1.136"/>
    </reaction>
</comment>
<evidence type="ECO:0000256" key="3">
    <source>
        <dbReference type="ARBA" id="ARBA00006001"/>
    </source>
</evidence>
<protein>
    <recommendedName>
        <fullName evidence="19">Bifunctional NAD(P)H-hydrate repair enzyme</fullName>
    </recommendedName>
    <alternativeName>
        <fullName evidence="19">Nicotinamide nucleotide repair protein</fullName>
    </alternativeName>
    <domain>
        <recommendedName>
            <fullName evidence="19">ADP-dependent (S)-NAD(P)H-hydrate dehydratase</fullName>
            <ecNumber evidence="19">4.2.1.136</ecNumber>
        </recommendedName>
        <alternativeName>
            <fullName evidence="19">ADP-dependent NAD(P)HX dehydratase</fullName>
        </alternativeName>
    </domain>
    <domain>
        <recommendedName>
            <fullName evidence="19">NAD(P)H-hydrate epimerase</fullName>
            <ecNumber evidence="19">5.1.99.6</ecNumber>
        </recommendedName>
    </domain>
</protein>
<comment type="caution">
    <text evidence="23">The sequence shown here is derived from an EMBL/GenBank/DDBJ whole genome shotgun (WGS) entry which is preliminary data.</text>
</comment>
<evidence type="ECO:0000256" key="4">
    <source>
        <dbReference type="ARBA" id="ARBA00009524"/>
    </source>
</evidence>
<dbReference type="Gene3D" id="3.40.50.10260">
    <property type="entry name" value="YjeF N-terminal domain"/>
    <property type="match status" value="1"/>
</dbReference>
<keyword evidence="13" id="KW-0511">Multifunctional enzyme</keyword>
<comment type="caution">
    <text evidence="18">Lacks conserved residue(s) required for the propagation of feature annotation.</text>
</comment>
<keyword evidence="8 17" id="KW-0521">NADP</keyword>
<feature type="domain" description="Rhodanese" evidence="20">
    <location>
        <begin position="45"/>
        <end position="99"/>
    </location>
</feature>
<proteinExistence type="inferred from homology"/>
<feature type="binding site" evidence="17">
    <location>
        <position position="265"/>
    </location>
    <ligand>
        <name>(6S)-NADPHX</name>
        <dbReference type="ChEBI" id="CHEBI:64076"/>
    </ligand>
</feature>
<comment type="cofactor">
    <cofactor evidence="18 19">
        <name>K(+)</name>
        <dbReference type="ChEBI" id="CHEBI:29103"/>
    </cofactor>
    <text evidence="18 19">Binds 1 potassium ion per subunit.</text>
</comment>
<feature type="binding site" evidence="17">
    <location>
        <position position="326"/>
    </location>
    <ligand>
        <name>(6S)-NADPHX</name>
        <dbReference type="ChEBI" id="CHEBI:64076"/>
    </ligand>
</feature>
<evidence type="ECO:0000256" key="2">
    <source>
        <dbReference type="ARBA" id="ARBA00000909"/>
    </source>
</evidence>
<evidence type="ECO:0000256" key="19">
    <source>
        <dbReference type="PIRNR" id="PIRNR017184"/>
    </source>
</evidence>
<evidence type="ECO:0000259" key="22">
    <source>
        <dbReference type="PROSITE" id="PS51385"/>
    </source>
</evidence>
<dbReference type="CDD" id="cd01171">
    <property type="entry name" value="YXKO-related"/>
    <property type="match status" value="1"/>
</dbReference>
<comment type="function">
    <text evidence="18">Catalyzes the epimerization of the S- and R-forms of NAD(P)HX, a damaged form of NAD(P)H that is a result of enzymatic or heat-dependent hydration. This is a prerequisite for the S-specific NAD(P)H-hydrate dehydratase to allow the repair of both epimers of NAD(P)HX.</text>
</comment>